<dbReference type="InterPro" id="IPR001965">
    <property type="entry name" value="Znf_PHD"/>
</dbReference>
<feature type="compositionally biased region" description="Polar residues" evidence="6">
    <location>
        <begin position="2007"/>
        <end position="2021"/>
    </location>
</feature>
<evidence type="ECO:0008006" key="12">
    <source>
        <dbReference type="Google" id="ProtNLM"/>
    </source>
</evidence>
<dbReference type="InterPro" id="IPR016197">
    <property type="entry name" value="Chromo-like_dom_sf"/>
</dbReference>
<dbReference type="Gene3D" id="3.30.40.10">
    <property type="entry name" value="Zinc/RING finger domain, C3HC4 (zinc finger)"/>
    <property type="match status" value="1"/>
</dbReference>
<evidence type="ECO:0000256" key="5">
    <source>
        <dbReference type="SAM" id="Coils"/>
    </source>
</evidence>
<dbReference type="Proteomes" id="UP000008810">
    <property type="component" value="Chromosome 4"/>
</dbReference>
<protein>
    <recommendedName>
        <fullName evidence="12">PHD-type domain-containing protein</fullName>
    </recommendedName>
</protein>
<dbReference type="SMART" id="SM00249">
    <property type="entry name" value="PHD"/>
    <property type="match status" value="1"/>
</dbReference>
<dbReference type="PANTHER" id="PTHR35116">
    <property type="entry name" value="HELICASE PROTEIN MOM1"/>
    <property type="match status" value="1"/>
</dbReference>
<dbReference type="GeneID" id="100840452"/>
<dbReference type="GO" id="GO:0140658">
    <property type="term" value="F:ATP-dependent chromatin remodeler activity"/>
    <property type="evidence" value="ECO:0000318"/>
    <property type="project" value="GO_Central"/>
</dbReference>
<keyword evidence="5" id="KW-0175">Coiled coil</keyword>
<dbReference type="PROSITE" id="PS50013">
    <property type="entry name" value="CHROMO_2"/>
    <property type="match status" value="1"/>
</dbReference>
<evidence type="ECO:0000256" key="1">
    <source>
        <dbReference type="ARBA" id="ARBA00022723"/>
    </source>
</evidence>
<dbReference type="SUPFAM" id="SSF52540">
    <property type="entry name" value="P-loop containing nucleoside triphosphate hydrolases"/>
    <property type="match status" value="2"/>
</dbReference>
<evidence type="ECO:0000313" key="10">
    <source>
        <dbReference type="EnsemblPlants" id="KQJ86789"/>
    </source>
</evidence>
<feature type="compositionally biased region" description="Basic and acidic residues" evidence="6">
    <location>
        <begin position="1693"/>
        <end position="1703"/>
    </location>
</feature>
<dbReference type="EnsemblPlants" id="KQJ86789">
    <property type="protein sequence ID" value="KQJ86789"/>
    <property type="gene ID" value="BRADI_4g07717v3"/>
</dbReference>
<dbReference type="STRING" id="15368.A0A0Q3L2R1"/>
<dbReference type="KEGG" id="bdi:100840452"/>
<feature type="domain" description="Chromo" evidence="7">
    <location>
        <begin position="504"/>
        <end position="570"/>
    </location>
</feature>
<dbReference type="InterPro" id="IPR027417">
    <property type="entry name" value="P-loop_NTPase"/>
</dbReference>
<dbReference type="GO" id="GO:0005524">
    <property type="term" value="F:ATP binding"/>
    <property type="evidence" value="ECO:0007669"/>
    <property type="project" value="InterPro"/>
</dbReference>
<evidence type="ECO:0000256" key="3">
    <source>
        <dbReference type="ARBA" id="ARBA00022833"/>
    </source>
</evidence>
<dbReference type="GO" id="GO:0031507">
    <property type="term" value="P:heterochromatin formation"/>
    <property type="evidence" value="ECO:0007669"/>
    <property type="project" value="InterPro"/>
</dbReference>
<gene>
    <name evidence="10" type="primary">LOC100840452</name>
    <name evidence="9" type="ORF">BRADI_4g07717v3</name>
</gene>
<organism evidence="9">
    <name type="scientific">Brachypodium distachyon</name>
    <name type="common">Purple false brome</name>
    <name type="synonym">Trachynia distachya</name>
    <dbReference type="NCBI Taxonomy" id="15368"/>
    <lineage>
        <taxon>Eukaryota</taxon>
        <taxon>Viridiplantae</taxon>
        <taxon>Streptophyta</taxon>
        <taxon>Embryophyta</taxon>
        <taxon>Tracheophyta</taxon>
        <taxon>Spermatophyta</taxon>
        <taxon>Magnoliopsida</taxon>
        <taxon>Liliopsida</taxon>
        <taxon>Poales</taxon>
        <taxon>Poaceae</taxon>
        <taxon>BOP clade</taxon>
        <taxon>Pooideae</taxon>
        <taxon>Stipodae</taxon>
        <taxon>Brachypodieae</taxon>
        <taxon>Brachypodium</taxon>
    </lineage>
</organism>
<keyword evidence="3" id="KW-0862">Zinc</keyword>
<keyword evidence="11" id="KW-1185">Reference proteome</keyword>
<dbReference type="Pfam" id="PF00176">
    <property type="entry name" value="SNF2-rel_dom"/>
    <property type="match status" value="1"/>
</dbReference>
<proteinExistence type="predicted"/>
<keyword evidence="1" id="KW-0479">Metal-binding</keyword>
<dbReference type="PROSITE" id="PS50016">
    <property type="entry name" value="ZF_PHD_2"/>
    <property type="match status" value="1"/>
</dbReference>
<feature type="compositionally biased region" description="Low complexity" evidence="6">
    <location>
        <begin position="1"/>
        <end position="13"/>
    </location>
</feature>
<dbReference type="Gene3D" id="6.10.250.1310">
    <property type="match status" value="1"/>
</dbReference>
<dbReference type="GO" id="GO:0008270">
    <property type="term" value="F:zinc ion binding"/>
    <property type="evidence" value="ECO:0007669"/>
    <property type="project" value="UniProtKB-KW"/>
</dbReference>
<evidence type="ECO:0000313" key="11">
    <source>
        <dbReference type="Proteomes" id="UP000008810"/>
    </source>
</evidence>
<feature type="compositionally biased region" description="Polar residues" evidence="6">
    <location>
        <begin position="89"/>
        <end position="104"/>
    </location>
</feature>
<feature type="compositionally biased region" description="Low complexity" evidence="6">
    <location>
        <begin position="2166"/>
        <end position="2186"/>
    </location>
</feature>
<dbReference type="GO" id="GO:0000785">
    <property type="term" value="C:chromatin"/>
    <property type="evidence" value="ECO:0000318"/>
    <property type="project" value="GO_Central"/>
</dbReference>
<feature type="compositionally biased region" description="Low complexity" evidence="6">
    <location>
        <begin position="2147"/>
        <end position="2158"/>
    </location>
</feature>
<dbReference type="GO" id="GO:0016887">
    <property type="term" value="F:ATP hydrolysis activity"/>
    <property type="evidence" value="ECO:0000318"/>
    <property type="project" value="GO_Central"/>
</dbReference>
<dbReference type="Gene3D" id="3.40.50.300">
    <property type="entry name" value="P-loop containing nucleotide triphosphate hydrolases"/>
    <property type="match status" value="1"/>
</dbReference>
<reference evidence="10" key="3">
    <citation type="submission" date="2018-08" db="UniProtKB">
        <authorList>
            <consortium name="EnsemblPlants"/>
        </authorList>
    </citation>
    <scope>IDENTIFICATION</scope>
    <source>
        <strain evidence="10">cv. Bd21</strain>
    </source>
</reference>
<dbReference type="SUPFAM" id="SSF57903">
    <property type="entry name" value="FYVE/PHD zinc finger"/>
    <property type="match status" value="1"/>
</dbReference>
<dbReference type="SUPFAM" id="SSF54160">
    <property type="entry name" value="Chromo domain-like"/>
    <property type="match status" value="2"/>
</dbReference>
<feature type="domain" description="PHD-type" evidence="8">
    <location>
        <begin position="363"/>
        <end position="415"/>
    </location>
</feature>
<feature type="compositionally biased region" description="Low complexity" evidence="6">
    <location>
        <begin position="309"/>
        <end position="327"/>
    </location>
</feature>
<dbReference type="Pfam" id="PF25029">
    <property type="entry name" value="MOM1"/>
    <property type="match status" value="1"/>
</dbReference>
<accession>A0A0Q3L2R1</accession>
<evidence type="ECO:0000259" key="8">
    <source>
        <dbReference type="PROSITE" id="PS50016"/>
    </source>
</evidence>
<dbReference type="InterPro" id="IPR019787">
    <property type="entry name" value="Znf_PHD-finger"/>
</dbReference>
<dbReference type="InterPro" id="IPR013083">
    <property type="entry name" value="Znf_RING/FYVE/PHD"/>
</dbReference>
<evidence type="ECO:0000313" key="9">
    <source>
        <dbReference type="EMBL" id="KQJ86789.1"/>
    </source>
</evidence>
<dbReference type="OrthoDB" id="885191at2759"/>
<dbReference type="Gene3D" id="2.40.50.40">
    <property type="match status" value="2"/>
</dbReference>
<feature type="compositionally biased region" description="Basic and acidic residues" evidence="6">
    <location>
        <begin position="66"/>
        <end position="76"/>
    </location>
</feature>
<dbReference type="EMBL" id="CM000883">
    <property type="protein sequence ID" value="KQJ86789.1"/>
    <property type="molecule type" value="Genomic_DNA"/>
</dbReference>
<dbReference type="InterPro" id="IPR011011">
    <property type="entry name" value="Znf_FYVE_PHD"/>
</dbReference>
<dbReference type="GO" id="GO:0003677">
    <property type="term" value="F:DNA binding"/>
    <property type="evidence" value="ECO:0000318"/>
    <property type="project" value="GO_Central"/>
</dbReference>
<dbReference type="InterPro" id="IPR056882">
    <property type="entry name" value="MOM1_dom"/>
</dbReference>
<keyword evidence="2 4" id="KW-0863">Zinc-finger</keyword>
<evidence type="ECO:0000256" key="6">
    <source>
        <dbReference type="SAM" id="MobiDB-lite"/>
    </source>
</evidence>
<evidence type="ECO:0000259" key="7">
    <source>
        <dbReference type="PROSITE" id="PS50013"/>
    </source>
</evidence>
<feature type="region of interest" description="Disordered" evidence="6">
    <location>
        <begin position="1"/>
        <end position="189"/>
    </location>
</feature>
<reference evidence="9 10" key="1">
    <citation type="journal article" date="2010" name="Nature">
        <title>Genome sequencing and analysis of the model grass Brachypodium distachyon.</title>
        <authorList>
            <consortium name="International Brachypodium Initiative"/>
        </authorList>
    </citation>
    <scope>NUCLEOTIDE SEQUENCE [LARGE SCALE GENOMIC DNA]</scope>
    <source>
        <strain evidence="9">Bd21</strain>
        <strain evidence="10">cv. Bd21</strain>
    </source>
</reference>
<dbReference type="GO" id="GO:0005634">
    <property type="term" value="C:nucleus"/>
    <property type="evidence" value="ECO:0000318"/>
    <property type="project" value="GO_Central"/>
</dbReference>
<feature type="compositionally biased region" description="Polar residues" evidence="6">
    <location>
        <begin position="1795"/>
        <end position="1807"/>
    </location>
</feature>
<dbReference type="GO" id="GO:0003682">
    <property type="term" value="F:chromatin binding"/>
    <property type="evidence" value="ECO:0000318"/>
    <property type="project" value="GO_Central"/>
</dbReference>
<feature type="coiled-coil region" evidence="5">
    <location>
        <begin position="548"/>
        <end position="575"/>
    </location>
</feature>
<feature type="region of interest" description="Disordered" evidence="6">
    <location>
        <begin position="1992"/>
        <end position="2067"/>
    </location>
</feature>
<feature type="compositionally biased region" description="Polar residues" evidence="6">
    <location>
        <begin position="2124"/>
        <end position="2146"/>
    </location>
</feature>
<dbReference type="InterPro" id="IPR000953">
    <property type="entry name" value="Chromo/chromo_shadow_dom"/>
</dbReference>
<dbReference type="GO" id="GO:0006338">
    <property type="term" value="P:chromatin remodeling"/>
    <property type="evidence" value="ECO:0000318"/>
    <property type="project" value="GO_Central"/>
</dbReference>
<reference evidence="9" key="2">
    <citation type="submission" date="2017-06" db="EMBL/GenBank/DDBJ databases">
        <title>WGS assembly of Brachypodium distachyon.</title>
        <authorList>
            <consortium name="The International Brachypodium Initiative"/>
            <person name="Lucas S."/>
            <person name="Harmon-Smith M."/>
            <person name="Lail K."/>
            <person name="Tice H."/>
            <person name="Grimwood J."/>
            <person name="Bruce D."/>
            <person name="Barry K."/>
            <person name="Shu S."/>
            <person name="Lindquist E."/>
            <person name="Wang M."/>
            <person name="Pitluck S."/>
            <person name="Vogel J.P."/>
            <person name="Garvin D.F."/>
            <person name="Mockler T.C."/>
            <person name="Schmutz J."/>
            <person name="Rokhsar D."/>
            <person name="Bevan M.W."/>
        </authorList>
    </citation>
    <scope>NUCLEOTIDE SEQUENCE</scope>
    <source>
        <strain evidence="9">Bd21</strain>
    </source>
</reference>
<dbReference type="Gene3D" id="3.40.50.10810">
    <property type="entry name" value="Tandem AAA-ATPase domain"/>
    <property type="match status" value="1"/>
</dbReference>
<dbReference type="Gramene" id="KQJ86789">
    <property type="protein sequence ID" value="KQJ86789"/>
    <property type="gene ID" value="BRADI_4g07717v3"/>
</dbReference>
<feature type="region of interest" description="Disordered" evidence="6">
    <location>
        <begin position="1788"/>
        <end position="1807"/>
    </location>
</feature>
<name>A0A0Q3L2R1_BRADI</name>
<feature type="region of interest" description="Disordered" evidence="6">
    <location>
        <begin position="2100"/>
        <end position="2192"/>
    </location>
</feature>
<dbReference type="RefSeq" id="XP_010237268.1">
    <property type="nucleotide sequence ID" value="XM_010238966.3"/>
</dbReference>
<dbReference type="SMART" id="SM00298">
    <property type="entry name" value="CHROMO"/>
    <property type="match status" value="2"/>
</dbReference>
<evidence type="ECO:0000256" key="4">
    <source>
        <dbReference type="PROSITE-ProRule" id="PRU00146"/>
    </source>
</evidence>
<sequence length="2276" mass="250446">MANTRSGAGAQKDGAGDTGAGTSSTRKASAATKAKAPKSAMASTSSASELESRSSARQASDVQEPNLRRSSRETRGKNPNLKGAAGPSTPVSQKSTRGADTPKSSAKKLKGVAELTAKASTPRMSNRVKNSSVSGSTASNDSNGISSLVATPNKTAKRQIDEHDSMKNKHDGSESGSRPLKKQKRLTGRNYAKLFKKCSEVNEISPVSAPKVDEGNISMAHTEDNVSVSVYEESDAQEQDNQARLSQAVNKISKGSTSGLHEAPNMTLETDWNSAPVSEALMPTDLCSEVNVADSSLAMEAKEQTDGYSNESLVPESPNSPNSNIDSNEAKKSIEEDYSIRIQEACALKQTEVTQCDETDCDEHICVVCRSAETPGILKSCDGNVCKRKFHISCLGFPLECFSLGIWLCSICSKERLLSGVYTASGGVESLWDVKEGVQNCKQYFVKYKNLAHVHNRWTPESDIGHDLVSKFSKKNQKEKTIMWRQEWAEPHRLLMKRSLMPPKEAEEFFHSTGDKLAFCNVEWLVKWKDLGYEHATWELDTSSFLCTGEAEELKRNYENRHEAARKASDTAKIKKAKQSPFQKLRRLPDGCPPGLDNVHLSSLNQLREFWHNSRGAILVDDQERIIKTVLFAMSILPDVSCPLLIVSTSVSLWEAKFNRLAPYINVVVYNGEKDVRKTIRDLEFYDNGSMMLQVLLAHPDAILEDIETMKCIVWEAVIVDDCQISRVSKCLEQLKHLLADFRMVLLSSPLKENIVDYINLLSFVNSEGNDMSSISNVNSIDTPGTIAMLKSKLALHVAFERKADSSKFLEYWVPARLSRVQLEIYCYTLHSNSSALRSHSKTDSVGALRDMLLSLRKCCDHPYLADQMLQASLTKDRPATDILDIGVHASGKLLLLDKMLQEIRGKGMRVVILSHVQPGAGAGNPMGDILDDFVRQRFGFESYERVERNLPAQKKHIAMSMFNDKTKGRFIFLIDSRACLPSIKLSSVDAIIIYCSDWNPANDLRILQRISIESQSERVPIFRLYSSCTVEEKALILAKHDHVLDSNIQNITPILSHSLLSWGASFLFSRLEELKNNTYSSKDSDAEKLFMDDVLLESLTKLSTKVDISTKVSNAAISQADLSGTFYSRDIVLSGEREGISAPDGDLPKFWTFWFNLLNGKFPRWQYITEPEHRCRRKIQNMEEQGKVPANETDEASTKRRKIAEIVDPSPNVLAGKDKGSMLPENYMASSSQQISVGDTWQELGVENQHGTQKGLHVQLRPELSKLHKLLELPESVKCLCEEFLEYILKNHQVTQEPKGILHAFNIALCWRAASLLKHKVNRRESLVLAAKHLNYECSEDLASYVYDKLRILKKKFSHRAGGTSKHNQSTSVKNIPPYQEEISPKSGYDEPTVATVEGNLENGSHQEDTHDLLIEAIVPGEKEMLFVPEAHKNQHLSKDVLLGRITEKRIHLVNMVFTLREKNIRETQANEVAMLDMHRHNRVIKLREACKIVVEHLRKSHADPGRDCQIKLIIEWFTMLLYAYLEHIRYQHEKLYLLQSSVWTKELQLKENFLQEAKFGQLGDTFDQHIPLPDSGFSMEEFSHFSCCVDTFTLANCSQSLDDISAMEITLVRSVIPSEVTNAEVARNGSAEVLIHTEGGPASEGSGLTENRIQSNSDVIDSQGGASLTVQHEFSSSSVFHNSINQASSGGEHRGTEHVEGESGVGLQPLLGGTNQQIGGAGMEVNTSNGDSTLADTPHIEPPQTMAPVPGQASLQMSKEVDAIAMQSDQSSVALAQPLQEEAEQAGLCGSASAETLQSETQPSSSREIETQANLIIQSAQPSITPAQLPRREAEQAGLSHVASAPCMPTGMQPMTQVSNILLERTRPDLSEPSHRPEVAPGSVQSAQLFPVASMMFSHPPVGDEPLKNEVHRLRLYIDSLNKTHELKQSQLQTECTQEMEKVKQKYDLLLQEEDSTHLQQKKTLDDLCEKVLLNQSLADDFRAKFISSSGAQARAHSPPIRQAPQASQQIPTRPSGVTLTAPPIVSSSPGRSPLQVDRPSSLLQVSRTSSPSSHTVRPGPSIPANLVRSASAPFSQTPAASRGSYGVQGELARAPAPHLQRRLPPRAHQQQLPTRLEGASARTQSTPATPVRQSPSHALSQGNPSPSSSLSSSHPITPAAVRPSSPHQTHQGPPPQSSSSNPTRLLPPLSSISCASAQLTPPPGFNTSSSIVSSVASNVLPSGCVGPSVSGTRQSDSDSVSLDKWLNKNLGLSSEPPGATAGTDLVCLSDDDE</sequence>
<dbReference type="InterPro" id="IPR039322">
    <property type="entry name" value="MOM1"/>
</dbReference>
<dbReference type="ExpressionAtlas" id="A0A0Q3L2R1">
    <property type="expression patterns" value="baseline"/>
</dbReference>
<feature type="compositionally biased region" description="Polar residues" evidence="6">
    <location>
        <begin position="118"/>
        <end position="154"/>
    </location>
</feature>
<feature type="compositionally biased region" description="Low complexity" evidence="6">
    <location>
        <begin position="20"/>
        <end position="60"/>
    </location>
</feature>
<feature type="region of interest" description="Disordered" evidence="6">
    <location>
        <begin position="302"/>
        <end position="329"/>
    </location>
</feature>
<evidence type="ECO:0000256" key="2">
    <source>
        <dbReference type="ARBA" id="ARBA00022771"/>
    </source>
</evidence>
<dbReference type="InterPro" id="IPR000330">
    <property type="entry name" value="SNF2_N"/>
</dbReference>
<feature type="region of interest" description="Disordered" evidence="6">
    <location>
        <begin position="2251"/>
        <end position="2276"/>
    </location>
</feature>
<dbReference type="GO" id="GO:0042393">
    <property type="term" value="F:histone binding"/>
    <property type="evidence" value="ECO:0000318"/>
    <property type="project" value="GO_Central"/>
</dbReference>
<feature type="region of interest" description="Disordered" evidence="6">
    <location>
        <begin position="1689"/>
        <end position="1710"/>
    </location>
</feature>
<dbReference type="PANTHER" id="PTHR35116:SF2">
    <property type="entry name" value="ATP-DEPENDENT HELICASE FAMILY PROTEIN-RELATED"/>
    <property type="match status" value="1"/>
</dbReference>
<dbReference type="InterPro" id="IPR038718">
    <property type="entry name" value="SNF2-like_sf"/>
</dbReference>
<feature type="compositionally biased region" description="Polar residues" evidence="6">
    <location>
        <begin position="2044"/>
        <end position="2058"/>
    </location>
</feature>
<feature type="compositionally biased region" description="Basic and acidic residues" evidence="6">
    <location>
        <begin position="158"/>
        <end position="173"/>
    </location>
</feature>